<accession>A0ABR1MPV6</accession>
<feature type="compositionally biased region" description="Low complexity" evidence="2">
    <location>
        <begin position="364"/>
        <end position="426"/>
    </location>
</feature>
<feature type="compositionally biased region" description="Basic and acidic residues" evidence="2">
    <location>
        <begin position="639"/>
        <end position="667"/>
    </location>
</feature>
<evidence type="ECO:0008006" key="5">
    <source>
        <dbReference type="Google" id="ProtNLM"/>
    </source>
</evidence>
<dbReference type="Proteomes" id="UP001365128">
    <property type="component" value="Unassembled WGS sequence"/>
</dbReference>
<feature type="region of interest" description="Disordered" evidence="2">
    <location>
        <begin position="613"/>
        <end position="687"/>
    </location>
</feature>
<comment type="caution">
    <text evidence="3">The sequence shown here is derived from an EMBL/GenBank/DDBJ whole genome shotgun (WGS) entry which is preliminary data.</text>
</comment>
<evidence type="ECO:0000313" key="4">
    <source>
        <dbReference type="Proteomes" id="UP001365128"/>
    </source>
</evidence>
<gene>
    <name evidence="3" type="ORF">IWX46DRAFT_623936</name>
</gene>
<sequence>MADVLGVVASAVGVADFGLKLSKNIYDYANSVAGASKRITYLGEHVDLTSKTIKELGDVFKDAKVQALLRAEAVDTAQKAMDHCDSIFKEMDAALSKSRSSRLAWPFRQVKVQELNADLDRLKTTLQLLLGVLEVARDVHRERVDRERFDELSNLIRARNEAEARYKAAVAADKNALSFPSINLAVEGRLPAVDTTREPSISTNASGQQSNNYSGTSISKDLDEDTEMTSADTPLDLTVESLDQAATHVNNLLGLIRRVQYGLVKGTPPSMAKKELENAYLDTRNTLDSLVLANGPQGSAMEDTTKYPPPLLPLASCGGPLAGELQPLFPSDSTPDQQSYSVGVSHSYAPPNPATRGVPQIQIPHYPSAPAPAAGSPPGFAGASSPGFSPSSPGYSPSYSPVSPSYSPTSPGFGTSSPGFAPTTPGFAPPAPGPQARGTSLPYGRQTAILIAQYRAALSQAQISGAPAPDRASCFAPDFPEAIKLRLMGLPQEQFLKACEVLLAKLNSQAQASSNNGPRPSMPAAGQQLQMPNAAGMDAALALAMAQHRASAAQAGMPGPSTPKRARHIPPEIPEAKRQKLMELPDEKYWGLVEVWRKQAALRAQREAMAQAQAQAQAMMNSRPQLGQPSGSELGQDTYPEKLPENPEADRKESEVKENQTNSKERSSSASSDGRPRLDGGHGPAYCLMRHWTTAFDED</sequence>
<dbReference type="InterPro" id="IPR039327">
    <property type="entry name" value="CON7-like"/>
</dbReference>
<keyword evidence="4" id="KW-1185">Reference proteome</keyword>
<evidence type="ECO:0000256" key="2">
    <source>
        <dbReference type="SAM" id="MobiDB-lite"/>
    </source>
</evidence>
<keyword evidence="1" id="KW-0175">Coiled coil</keyword>
<evidence type="ECO:0000256" key="1">
    <source>
        <dbReference type="SAM" id="Coils"/>
    </source>
</evidence>
<feature type="region of interest" description="Disordered" evidence="2">
    <location>
        <begin position="550"/>
        <end position="580"/>
    </location>
</feature>
<feature type="compositionally biased region" description="Polar residues" evidence="2">
    <location>
        <begin position="622"/>
        <end position="635"/>
    </location>
</feature>
<dbReference type="EMBL" id="JBBPDW010000002">
    <property type="protein sequence ID" value="KAK7555768.1"/>
    <property type="molecule type" value="Genomic_DNA"/>
</dbReference>
<feature type="coiled-coil region" evidence="1">
    <location>
        <begin position="112"/>
        <end position="172"/>
    </location>
</feature>
<name>A0ABR1MPV6_9PEZI</name>
<organism evidence="3 4">
    <name type="scientific">Phyllosticta citricarpa</name>
    <dbReference type="NCBI Taxonomy" id="55181"/>
    <lineage>
        <taxon>Eukaryota</taxon>
        <taxon>Fungi</taxon>
        <taxon>Dikarya</taxon>
        <taxon>Ascomycota</taxon>
        <taxon>Pezizomycotina</taxon>
        <taxon>Dothideomycetes</taxon>
        <taxon>Dothideomycetes incertae sedis</taxon>
        <taxon>Botryosphaeriales</taxon>
        <taxon>Phyllostictaceae</taxon>
        <taxon>Phyllosticta</taxon>
    </lineage>
</organism>
<feature type="region of interest" description="Disordered" evidence="2">
    <location>
        <begin position="196"/>
        <end position="229"/>
    </location>
</feature>
<reference evidence="3 4" key="1">
    <citation type="submission" date="2024-04" db="EMBL/GenBank/DDBJ databases">
        <title>Phyllosticta paracitricarpa is synonymous to the EU quarantine fungus P. citricarpa based on phylogenomic analyses.</title>
        <authorList>
            <consortium name="Lawrence Berkeley National Laboratory"/>
            <person name="Van Ingen-Buijs V.A."/>
            <person name="Van Westerhoven A.C."/>
            <person name="Haridas S."/>
            <person name="Skiadas P."/>
            <person name="Martin F."/>
            <person name="Groenewald J.Z."/>
            <person name="Crous P.W."/>
            <person name="Seidl M.F."/>
        </authorList>
    </citation>
    <scope>NUCLEOTIDE SEQUENCE [LARGE SCALE GENOMIC DNA]</scope>
    <source>
        <strain evidence="3 4">CBS 122670</strain>
    </source>
</reference>
<proteinExistence type="predicted"/>
<feature type="compositionally biased region" description="Polar residues" evidence="2">
    <location>
        <begin position="331"/>
        <end position="344"/>
    </location>
</feature>
<feature type="compositionally biased region" description="Polar residues" evidence="2">
    <location>
        <begin position="198"/>
        <end position="219"/>
    </location>
</feature>
<evidence type="ECO:0000313" key="3">
    <source>
        <dbReference type="EMBL" id="KAK7555768.1"/>
    </source>
</evidence>
<feature type="region of interest" description="Disordered" evidence="2">
    <location>
        <begin position="323"/>
        <end position="441"/>
    </location>
</feature>
<protein>
    <recommendedName>
        <fullName evidence="5">Fungal N-terminal domain-containing protein</fullName>
    </recommendedName>
</protein>
<dbReference type="PANTHER" id="PTHR36167">
    <property type="entry name" value="C2H2 FINGER DOMAIN TRANSCRIPTION FACTOR (EUROFUNG)-RELATED"/>
    <property type="match status" value="1"/>
</dbReference>
<dbReference type="PANTHER" id="PTHR36167:SF4">
    <property type="entry name" value="FUNGAL N-TERMINAL DOMAIN-CONTAINING PROTEIN"/>
    <property type="match status" value="1"/>
</dbReference>